<name>A0ABS7RMD6_9ACTN</name>
<dbReference type="InterPro" id="IPR034683">
    <property type="entry name" value="IspD/TarI"/>
</dbReference>
<dbReference type="InterPro" id="IPR029044">
    <property type="entry name" value="Nucleotide-diphossugar_trans"/>
</dbReference>
<protein>
    <submittedName>
        <fullName evidence="3">2-C-methyl-D-erythritol 4-phosphate cytidylyltransferase</fullName>
    </submittedName>
</protein>
<keyword evidence="1" id="KW-0808">Transferase</keyword>
<dbReference type="EMBL" id="JAIEZQ010000002">
    <property type="protein sequence ID" value="MBY9075025.1"/>
    <property type="molecule type" value="Genomic_DNA"/>
</dbReference>
<reference evidence="3 4" key="1">
    <citation type="submission" date="2021-08" db="EMBL/GenBank/DDBJ databases">
        <title>Nocardioides bacterium WL0053 sp. nov., isolated from the sediment.</title>
        <authorList>
            <person name="Wang L."/>
            <person name="Zhang D."/>
            <person name="Zhang A."/>
        </authorList>
    </citation>
    <scope>NUCLEOTIDE SEQUENCE [LARGE SCALE GENOMIC DNA]</scope>
    <source>
        <strain evidence="3 4">WL0053</strain>
    </source>
</reference>
<dbReference type="Proteomes" id="UP000754710">
    <property type="component" value="Unassembled WGS sequence"/>
</dbReference>
<dbReference type="Pfam" id="PF01128">
    <property type="entry name" value="IspD"/>
    <property type="match status" value="1"/>
</dbReference>
<dbReference type="PANTHER" id="PTHR32125:SF4">
    <property type="entry name" value="2-C-METHYL-D-ERYTHRITOL 4-PHOSPHATE CYTIDYLYLTRANSFERASE, CHLOROPLASTIC"/>
    <property type="match status" value="1"/>
</dbReference>
<evidence type="ECO:0000256" key="1">
    <source>
        <dbReference type="ARBA" id="ARBA00022679"/>
    </source>
</evidence>
<dbReference type="Gene3D" id="3.90.550.10">
    <property type="entry name" value="Spore Coat Polysaccharide Biosynthesis Protein SpsA, Chain A"/>
    <property type="match status" value="1"/>
</dbReference>
<evidence type="ECO:0000313" key="3">
    <source>
        <dbReference type="EMBL" id="MBY9075025.1"/>
    </source>
</evidence>
<dbReference type="RefSeq" id="WP_221024831.1">
    <property type="nucleotide sequence ID" value="NZ_JAIEZQ010000002.1"/>
</dbReference>
<accession>A0ABS7RMD6</accession>
<dbReference type="SUPFAM" id="SSF53448">
    <property type="entry name" value="Nucleotide-diphospho-sugar transferases"/>
    <property type="match status" value="1"/>
</dbReference>
<dbReference type="PANTHER" id="PTHR32125">
    <property type="entry name" value="2-C-METHYL-D-ERYTHRITOL 4-PHOSPHATE CYTIDYLYLTRANSFERASE, CHLOROPLASTIC"/>
    <property type="match status" value="1"/>
</dbReference>
<keyword evidence="4" id="KW-1185">Reference proteome</keyword>
<gene>
    <name evidence="3" type="ORF">K1X13_09360</name>
</gene>
<evidence type="ECO:0000313" key="4">
    <source>
        <dbReference type="Proteomes" id="UP000754710"/>
    </source>
</evidence>
<organism evidence="3 4">
    <name type="scientific">Nocardioides jiangsuensis</name>
    <dbReference type="NCBI Taxonomy" id="2866161"/>
    <lineage>
        <taxon>Bacteria</taxon>
        <taxon>Bacillati</taxon>
        <taxon>Actinomycetota</taxon>
        <taxon>Actinomycetes</taxon>
        <taxon>Propionibacteriales</taxon>
        <taxon>Nocardioidaceae</taxon>
        <taxon>Nocardioides</taxon>
    </lineage>
</organism>
<keyword evidence="2 3" id="KW-0548">Nucleotidyltransferase</keyword>
<dbReference type="GO" id="GO:0016779">
    <property type="term" value="F:nucleotidyltransferase activity"/>
    <property type="evidence" value="ECO:0007669"/>
    <property type="project" value="UniProtKB-KW"/>
</dbReference>
<comment type="caution">
    <text evidence="3">The sequence shown here is derived from an EMBL/GenBank/DDBJ whole genome shotgun (WGS) entry which is preliminary data.</text>
</comment>
<proteinExistence type="predicted"/>
<evidence type="ECO:0000256" key="2">
    <source>
        <dbReference type="ARBA" id="ARBA00022695"/>
    </source>
</evidence>
<dbReference type="InterPro" id="IPR050088">
    <property type="entry name" value="IspD/TarI_cytidylyltransf_bact"/>
</dbReference>
<sequence length="240" mass="25277">MGGERTAGVEGSGADAGTPRAAVVVLAAGEGRRVGADTNKVLLPLAGSPVFTWSLRAAADLEYVDAVVVVVREADRGVVQRHLTGHEVVVPGGDTRHGSEWNALQALAPRIDAGEIDVVAIHDSARPLASPDLFRAVVEAAASYGGALPVREQPALVPRDGGPRPVHPVAVQTPQAFRARPLLDAYRRAERDGFVGTDTASCVERYTDLAIHCVPSPATNLKITFPEDVALAERLLRAPR</sequence>